<dbReference type="Proteomes" id="UP000315344">
    <property type="component" value="Unassembled WGS sequence"/>
</dbReference>
<name>A0A533I3Y0_PARDE</name>
<dbReference type="Pfam" id="PF16859">
    <property type="entry name" value="TetR_C_11"/>
    <property type="match status" value="1"/>
</dbReference>
<dbReference type="SUPFAM" id="SSF48498">
    <property type="entry name" value="Tetracyclin repressor-like, C-terminal domain"/>
    <property type="match status" value="1"/>
</dbReference>
<accession>A0A533I3Y0</accession>
<dbReference type="EMBL" id="VAFL01000016">
    <property type="protein sequence ID" value="TKW65064.1"/>
    <property type="molecule type" value="Genomic_DNA"/>
</dbReference>
<evidence type="ECO:0000256" key="1">
    <source>
        <dbReference type="ARBA" id="ARBA00023015"/>
    </source>
</evidence>
<dbReference type="AlphaFoldDB" id="A0A533I3Y0"/>
<proteinExistence type="predicted"/>
<dbReference type="InterPro" id="IPR011075">
    <property type="entry name" value="TetR_C"/>
</dbReference>
<feature type="domain" description="Tetracyclin repressor-like C-terminal" evidence="3">
    <location>
        <begin position="43"/>
        <end position="154"/>
    </location>
</feature>
<dbReference type="InterPro" id="IPR036271">
    <property type="entry name" value="Tet_transcr_reg_TetR-rel_C_sf"/>
</dbReference>
<reference evidence="4 5" key="1">
    <citation type="journal article" date="2017" name="Nat. Commun.">
        <title>In situ click chemistry generation of cyclooxygenase-2 inhibitors.</title>
        <authorList>
            <person name="Bhardwaj A."/>
            <person name="Kaur J."/>
            <person name="Wuest M."/>
            <person name="Wuest F."/>
        </authorList>
    </citation>
    <scope>NUCLEOTIDE SEQUENCE [LARGE SCALE GENOMIC DNA]</scope>
    <source>
        <strain evidence="4">S2_012_000_R3_94</strain>
    </source>
</reference>
<evidence type="ECO:0000256" key="2">
    <source>
        <dbReference type="ARBA" id="ARBA00023163"/>
    </source>
</evidence>
<evidence type="ECO:0000259" key="3">
    <source>
        <dbReference type="Pfam" id="PF16859"/>
    </source>
</evidence>
<sequence length="175" mass="19623">MYLPFTVHYTTPQTVRRCLEGWGTPVNLIMDAISVFAASENPVPDTGSLEGDLRQLLRNVVALLERPEVLRLFRHIHSLDLGQDSARQLWQQFWGARFGIGTQVIERAIQRGEVSHDVDGIDILEMLVGVTYVRAFLTGRPLDDSMIERAVRSVMDVAVQRGAVAEGERGVRRSP</sequence>
<dbReference type="Gene3D" id="1.10.357.10">
    <property type="entry name" value="Tetracycline Repressor, domain 2"/>
    <property type="match status" value="1"/>
</dbReference>
<evidence type="ECO:0000313" key="4">
    <source>
        <dbReference type="EMBL" id="TKW65064.1"/>
    </source>
</evidence>
<comment type="caution">
    <text evidence="4">The sequence shown here is derived from an EMBL/GenBank/DDBJ whole genome shotgun (WGS) entry which is preliminary data.</text>
</comment>
<organism evidence="4 5">
    <name type="scientific">Paracoccus denitrificans</name>
    <dbReference type="NCBI Taxonomy" id="266"/>
    <lineage>
        <taxon>Bacteria</taxon>
        <taxon>Pseudomonadati</taxon>
        <taxon>Pseudomonadota</taxon>
        <taxon>Alphaproteobacteria</taxon>
        <taxon>Rhodobacterales</taxon>
        <taxon>Paracoccaceae</taxon>
        <taxon>Paracoccus</taxon>
    </lineage>
</organism>
<evidence type="ECO:0000313" key="5">
    <source>
        <dbReference type="Proteomes" id="UP000315344"/>
    </source>
</evidence>
<protein>
    <recommendedName>
        <fullName evidence="3">Tetracyclin repressor-like C-terminal domain-containing protein</fullName>
    </recommendedName>
</protein>
<gene>
    <name evidence="4" type="ORF">DI616_16145</name>
</gene>
<keyword evidence="1" id="KW-0805">Transcription regulation</keyword>
<keyword evidence="2" id="KW-0804">Transcription</keyword>